<proteinExistence type="inferred from homology"/>
<dbReference type="PANTHER" id="PTHR13465">
    <property type="entry name" value="UPF0183 PROTEIN"/>
    <property type="match status" value="1"/>
</dbReference>
<comment type="similarity">
    <text evidence="1">Belongs to the PHAF1 family.</text>
</comment>
<dbReference type="Pfam" id="PF03676">
    <property type="entry name" value="PHAF1"/>
    <property type="match status" value="1"/>
</dbReference>
<dbReference type="Proteomes" id="UP000580250">
    <property type="component" value="Unassembled WGS sequence"/>
</dbReference>
<dbReference type="GO" id="GO:0005802">
    <property type="term" value="C:trans-Golgi network"/>
    <property type="evidence" value="ECO:0007669"/>
    <property type="project" value="TreeGrafter"/>
</dbReference>
<evidence type="ECO:0000313" key="3">
    <source>
        <dbReference type="Proteomes" id="UP000580250"/>
    </source>
</evidence>
<accession>A0A6V7U614</accession>
<reference evidence="2 3" key="1">
    <citation type="submission" date="2020-08" db="EMBL/GenBank/DDBJ databases">
        <authorList>
            <person name="Koutsovoulos G."/>
            <person name="Danchin GJ E."/>
        </authorList>
    </citation>
    <scope>NUCLEOTIDE SEQUENCE [LARGE SCALE GENOMIC DNA]</scope>
</reference>
<sequence length="432" mass="48781">MSSSDLRPIVSFEVVPEHCIRNDQLELILGTPINQVINGIQNVYRTIKNVELTYCTKEPFGRDITITLQNNGIRMYFDSHSQVLRMIELFDFSHVTLHYCHNVFSSPEEPADVGKVEKCFGATVPGVYDEKQQKYIMNWRGVSFCFPAKESSSVQASYAHGLSSLSFASSALPQLERMTLFNGLSPAKMKTPEISQVVYCGNPRIILAENINSEDGRLIGLKIKFKIEEVTDHSVDELQLVEIERPIFFNDTQEAVMTKLGAPSKIYYKSEEKMLIQRSTTGSERLNDGEDDKADFFFNYFSLGMDLLFDIETRRLVKFVLHTNVPGHFDFGIYDRCEFLLKAETKSMEELNIGTESKLESFRSLFDHQTNSNITSGNNDTFSGPVVLNKSSSEGENPFGSSFCYGTDQMIFEVLDNGHIASVVLFDPLLGP</sequence>
<dbReference type="AlphaFoldDB" id="A0A6V7U614"/>
<dbReference type="OrthoDB" id="411211at2759"/>
<gene>
    <name evidence="2" type="ORF">MENT_LOCUS8383</name>
</gene>
<comment type="caution">
    <text evidence="2">The sequence shown here is derived from an EMBL/GenBank/DDBJ whole genome shotgun (WGS) entry which is preliminary data.</text>
</comment>
<dbReference type="PANTHER" id="PTHR13465:SF2">
    <property type="entry name" value="PHAGOSOME ASSEMBLY FACTOR 1"/>
    <property type="match status" value="1"/>
</dbReference>
<organism evidence="2 3">
    <name type="scientific">Meloidogyne enterolobii</name>
    <name type="common">Root-knot nematode worm</name>
    <name type="synonym">Meloidogyne mayaguensis</name>
    <dbReference type="NCBI Taxonomy" id="390850"/>
    <lineage>
        <taxon>Eukaryota</taxon>
        <taxon>Metazoa</taxon>
        <taxon>Ecdysozoa</taxon>
        <taxon>Nematoda</taxon>
        <taxon>Chromadorea</taxon>
        <taxon>Rhabditida</taxon>
        <taxon>Tylenchina</taxon>
        <taxon>Tylenchomorpha</taxon>
        <taxon>Tylenchoidea</taxon>
        <taxon>Meloidogynidae</taxon>
        <taxon>Meloidogyninae</taxon>
        <taxon>Meloidogyne</taxon>
    </lineage>
</organism>
<dbReference type="EMBL" id="CAJEWN010000036">
    <property type="protein sequence ID" value="CAD2145772.1"/>
    <property type="molecule type" value="Genomic_DNA"/>
</dbReference>
<dbReference type="GO" id="GO:0043001">
    <property type="term" value="P:Golgi to plasma membrane protein transport"/>
    <property type="evidence" value="ECO:0007669"/>
    <property type="project" value="TreeGrafter"/>
</dbReference>
<name>A0A6V7U614_MELEN</name>
<dbReference type="InterPro" id="IPR005373">
    <property type="entry name" value="PHAF1"/>
</dbReference>
<protein>
    <submittedName>
        <fullName evidence="2">Uncharacterized protein</fullName>
    </submittedName>
</protein>
<evidence type="ECO:0000256" key="1">
    <source>
        <dbReference type="ARBA" id="ARBA00024339"/>
    </source>
</evidence>
<evidence type="ECO:0000313" key="2">
    <source>
        <dbReference type="EMBL" id="CAD2145772.1"/>
    </source>
</evidence>
<dbReference type="InterPro" id="IPR039156">
    <property type="entry name" value="PHAF1/BROMI"/>
</dbReference>